<sequence length="316" mass="34712">MERRRSGPGADRLTSSTSSLVENIVQPELDWRSPPPTLTLISGQPLRIAISRWRLQSQGRVEVASDTDDDCHVLSIALRRTRKELFIGGKSVWLGGVRDEMLLTGPKRGAWRATVEGGCDFLRVFLPQTLIAECYTEAFGGGPSDAISMFGVLPVTDSRLYQLGQTFKALNGYDPVAGPCFADSLGLALGLRLVELAYGGTEEGSGNCKLARPKIARVVSYIEDNIAKALCLSELSEMAGLSRVQFVRQFKEATGQPPHAYILQRRIERAKELLKNSDSTIIGVALDLGFYNQGHFTKVFSKFVGMTPGRWRNSQS</sequence>
<dbReference type="PANTHER" id="PTHR46796:SF14">
    <property type="entry name" value="TRANSCRIPTIONAL REGULATORY PROTEIN"/>
    <property type="match status" value="1"/>
</dbReference>
<evidence type="ECO:0000256" key="2">
    <source>
        <dbReference type="ARBA" id="ARBA00023125"/>
    </source>
</evidence>
<protein>
    <submittedName>
        <fullName evidence="5">AraC-type DNA-binding protein</fullName>
    </submittedName>
</protein>
<dbReference type="PROSITE" id="PS01124">
    <property type="entry name" value="HTH_ARAC_FAMILY_2"/>
    <property type="match status" value="1"/>
</dbReference>
<name>A0A1M5GYS5_9BRAD</name>
<organism evidence="5 6">
    <name type="scientific">Bradyrhizobium erythrophlei</name>
    <dbReference type="NCBI Taxonomy" id="1437360"/>
    <lineage>
        <taxon>Bacteria</taxon>
        <taxon>Pseudomonadati</taxon>
        <taxon>Pseudomonadota</taxon>
        <taxon>Alphaproteobacteria</taxon>
        <taxon>Hyphomicrobiales</taxon>
        <taxon>Nitrobacteraceae</taxon>
        <taxon>Bradyrhizobium</taxon>
    </lineage>
</organism>
<evidence type="ECO:0000259" key="4">
    <source>
        <dbReference type="PROSITE" id="PS01124"/>
    </source>
</evidence>
<evidence type="ECO:0000256" key="3">
    <source>
        <dbReference type="ARBA" id="ARBA00023163"/>
    </source>
</evidence>
<keyword evidence="2 5" id="KW-0238">DNA-binding</keyword>
<dbReference type="InterPro" id="IPR050204">
    <property type="entry name" value="AraC_XylS_family_regulators"/>
</dbReference>
<dbReference type="PROSITE" id="PS00041">
    <property type="entry name" value="HTH_ARAC_FAMILY_1"/>
    <property type="match status" value="1"/>
</dbReference>
<keyword evidence="3" id="KW-0804">Transcription</keyword>
<dbReference type="SMART" id="SM00342">
    <property type="entry name" value="HTH_ARAC"/>
    <property type="match status" value="1"/>
</dbReference>
<proteinExistence type="predicted"/>
<dbReference type="EMBL" id="LT670818">
    <property type="protein sequence ID" value="SHG08870.1"/>
    <property type="molecule type" value="Genomic_DNA"/>
</dbReference>
<dbReference type="Pfam" id="PF12833">
    <property type="entry name" value="HTH_18"/>
    <property type="match status" value="1"/>
</dbReference>
<dbReference type="InterPro" id="IPR018060">
    <property type="entry name" value="HTH_AraC"/>
</dbReference>
<dbReference type="PRINTS" id="PR00032">
    <property type="entry name" value="HTHARAC"/>
</dbReference>
<dbReference type="InterPro" id="IPR018062">
    <property type="entry name" value="HTH_AraC-typ_CS"/>
</dbReference>
<feature type="domain" description="HTH araC/xylS-type" evidence="4">
    <location>
        <begin position="216"/>
        <end position="314"/>
    </location>
</feature>
<dbReference type="PANTHER" id="PTHR46796">
    <property type="entry name" value="HTH-TYPE TRANSCRIPTIONAL ACTIVATOR RHAS-RELATED"/>
    <property type="match status" value="1"/>
</dbReference>
<keyword evidence="1" id="KW-0805">Transcription regulation</keyword>
<accession>A0A1M5GYS5</accession>
<dbReference type="SUPFAM" id="SSF46689">
    <property type="entry name" value="Homeodomain-like"/>
    <property type="match status" value="2"/>
</dbReference>
<reference evidence="5 6" key="1">
    <citation type="submission" date="2016-11" db="EMBL/GenBank/DDBJ databases">
        <authorList>
            <person name="Jaros S."/>
            <person name="Januszkiewicz K."/>
            <person name="Wedrychowicz H."/>
        </authorList>
    </citation>
    <scope>NUCLEOTIDE SEQUENCE [LARGE SCALE GENOMIC DNA]</scope>
    <source>
        <strain evidence="5 6">GAS242</strain>
    </source>
</reference>
<gene>
    <name evidence="5" type="ORF">SAMN05444169_0465</name>
</gene>
<dbReference type="AlphaFoldDB" id="A0A1M5GYS5"/>
<dbReference type="InterPro" id="IPR020449">
    <property type="entry name" value="Tscrpt_reg_AraC-type_HTH"/>
</dbReference>
<dbReference type="InterPro" id="IPR009057">
    <property type="entry name" value="Homeodomain-like_sf"/>
</dbReference>
<dbReference type="OrthoDB" id="9793400at2"/>
<dbReference type="Gene3D" id="1.10.10.60">
    <property type="entry name" value="Homeodomain-like"/>
    <property type="match status" value="2"/>
</dbReference>
<dbReference type="GO" id="GO:0043565">
    <property type="term" value="F:sequence-specific DNA binding"/>
    <property type="evidence" value="ECO:0007669"/>
    <property type="project" value="InterPro"/>
</dbReference>
<evidence type="ECO:0000256" key="1">
    <source>
        <dbReference type="ARBA" id="ARBA00023015"/>
    </source>
</evidence>
<evidence type="ECO:0000313" key="6">
    <source>
        <dbReference type="Proteomes" id="UP000190675"/>
    </source>
</evidence>
<dbReference type="Proteomes" id="UP000190675">
    <property type="component" value="Chromosome I"/>
</dbReference>
<evidence type="ECO:0000313" key="5">
    <source>
        <dbReference type="EMBL" id="SHG08870.1"/>
    </source>
</evidence>
<dbReference type="GO" id="GO:0003700">
    <property type="term" value="F:DNA-binding transcription factor activity"/>
    <property type="evidence" value="ECO:0007669"/>
    <property type="project" value="InterPro"/>
</dbReference>